<evidence type="ECO:0000313" key="4">
    <source>
        <dbReference type="EMBL" id="RFM31308.1"/>
    </source>
</evidence>
<accession>A0A3E1NU80</accession>
<feature type="repeat" description="NHL" evidence="2">
    <location>
        <begin position="315"/>
        <end position="357"/>
    </location>
</feature>
<protein>
    <recommendedName>
        <fullName evidence="3">Teneurin NHL domain-containing protein</fullName>
    </recommendedName>
</protein>
<sequence length="675" mass="69755">MTPFRPRILLFLFGVTIIWSCSKSPVSDTEPPSPEPPITGQTVIVSTMAGVNTAGSLEGIMNPVDLACDPAGNVYISDPFNNIIAKLDTKGKLSLLAGKYSKYQGGYANGTGANAMFNYQQGIVADAAGNVFVTDYSNRRIRKITADGVVTTIAGSGKLETTDGVGVNASFSFVTTASIDATGNLYVLDMHSDPLKGTDIRKITPSGEVTTIVSGISYSGTFGGMCRSAEGDFYIANRLSHLIYKVTKAGVLSVFAGSGSKGSDDGKGTAASFSFPTGITSDAAGNIYVSDQGTFLIRKITPDGTVSTIAGSGEGKEKDGLGRQASFNFPSGMVTDPAGNIYVADTDVGTIRKITSDGMVTTVVGKRVIIDGDAKNATFNRPTDLVTDAEGNLFVADAGNNVIRQITTAGIVSTYAGTGLPGNSDGPLKTASFSCPLGIALDGSGNLFIADSANNLIRKISNRVVSSIPLFVAANGESGPDNYPTGVAVDHNGYIYYYNSTWNTICQIKPDVISTFSEGSNSGPNNGMAYLKAFGVETDKQGNVYVADAGNSRIAKIFTTGFGIPLAGAVTPGNSPIVGNSNGTGTNASFNHPKGVAVDTAGNVYVADTDNNLIRKITPEGVVTTIAGTGTVGNTDGDGKTATFNRPSGVTVNAAGTVIYIADTGNNQIRKIEIK</sequence>
<evidence type="ECO:0000256" key="2">
    <source>
        <dbReference type="PROSITE-ProRule" id="PRU00504"/>
    </source>
</evidence>
<proteinExistence type="predicted"/>
<dbReference type="InterPro" id="IPR056822">
    <property type="entry name" value="TEN_NHL"/>
</dbReference>
<dbReference type="AlphaFoldDB" id="A0A3E1NU80"/>
<dbReference type="InterPro" id="IPR001258">
    <property type="entry name" value="NHL_repeat"/>
</dbReference>
<dbReference type="PANTHER" id="PTHR13833:SF71">
    <property type="entry name" value="NHL DOMAIN-CONTAINING PROTEIN"/>
    <property type="match status" value="1"/>
</dbReference>
<comment type="caution">
    <text evidence="4">The sequence shown here is derived from an EMBL/GenBank/DDBJ whole genome shotgun (WGS) entry which is preliminary data.</text>
</comment>
<evidence type="ECO:0000256" key="1">
    <source>
        <dbReference type="ARBA" id="ARBA00022737"/>
    </source>
</evidence>
<name>A0A3E1NU80_9BACT</name>
<evidence type="ECO:0000313" key="5">
    <source>
        <dbReference type="Proteomes" id="UP000261174"/>
    </source>
</evidence>
<feature type="repeat" description="NHL" evidence="2">
    <location>
        <begin position="585"/>
        <end position="620"/>
    </location>
</feature>
<feature type="domain" description="Teneurin NHL" evidence="3">
    <location>
        <begin position="572"/>
        <end position="629"/>
    </location>
</feature>
<organism evidence="4 5">
    <name type="scientific">Chitinophaga silvisoli</name>
    <dbReference type="NCBI Taxonomy" id="2291814"/>
    <lineage>
        <taxon>Bacteria</taxon>
        <taxon>Pseudomonadati</taxon>
        <taxon>Bacteroidota</taxon>
        <taxon>Chitinophagia</taxon>
        <taxon>Chitinophagales</taxon>
        <taxon>Chitinophagaceae</taxon>
        <taxon>Chitinophaga</taxon>
    </lineage>
</organism>
<dbReference type="Pfam" id="PF25021">
    <property type="entry name" value="TEN_NHL"/>
    <property type="match status" value="2"/>
</dbReference>
<dbReference type="SUPFAM" id="SSF63829">
    <property type="entry name" value="Calcium-dependent phosphotriesterase"/>
    <property type="match status" value="1"/>
</dbReference>
<dbReference type="Gene3D" id="2.120.10.30">
    <property type="entry name" value="TolB, C-terminal domain"/>
    <property type="match status" value="5"/>
</dbReference>
<dbReference type="EMBL" id="QTJV01000015">
    <property type="protein sequence ID" value="RFM31308.1"/>
    <property type="molecule type" value="Genomic_DNA"/>
</dbReference>
<dbReference type="PANTHER" id="PTHR13833">
    <property type="match status" value="1"/>
</dbReference>
<dbReference type="Proteomes" id="UP000261174">
    <property type="component" value="Unassembled WGS sequence"/>
</dbReference>
<keyword evidence="1" id="KW-0677">Repeat</keyword>
<dbReference type="SUPFAM" id="SSF101898">
    <property type="entry name" value="NHL repeat"/>
    <property type="match status" value="2"/>
</dbReference>
<dbReference type="Pfam" id="PF01436">
    <property type="entry name" value="NHL"/>
    <property type="match status" value="3"/>
</dbReference>
<reference evidence="4 5" key="1">
    <citation type="submission" date="2018-08" db="EMBL/GenBank/DDBJ databases">
        <title>Chitinophaga sp. K20C18050901, a novel bacterium isolated from forest soil.</title>
        <authorList>
            <person name="Wang C."/>
        </authorList>
    </citation>
    <scope>NUCLEOTIDE SEQUENCE [LARGE SCALE GENOMIC DNA]</scope>
    <source>
        <strain evidence="4 5">K20C18050901</strain>
    </source>
</reference>
<dbReference type="InterPro" id="IPR011042">
    <property type="entry name" value="6-blade_b-propeller_TolB-like"/>
</dbReference>
<keyword evidence="5" id="KW-1185">Reference proteome</keyword>
<evidence type="ECO:0000259" key="3">
    <source>
        <dbReference type="Pfam" id="PF25021"/>
    </source>
</evidence>
<dbReference type="Gene3D" id="2.40.10.500">
    <property type="match status" value="1"/>
</dbReference>
<dbReference type="CDD" id="cd05819">
    <property type="entry name" value="NHL"/>
    <property type="match status" value="1"/>
</dbReference>
<feature type="domain" description="Teneurin NHL" evidence="3">
    <location>
        <begin position="200"/>
        <end position="314"/>
    </location>
</feature>
<dbReference type="PROSITE" id="PS51125">
    <property type="entry name" value="NHL"/>
    <property type="match status" value="2"/>
</dbReference>
<gene>
    <name evidence="4" type="ORF">DXN04_29730</name>
</gene>